<organism evidence="2 3">
    <name type="scientific">Rhodopirellula baltica WH47</name>
    <dbReference type="NCBI Taxonomy" id="991778"/>
    <lineage>
        <taxon>Bacteria</taxon>
        <taxon>Pseudomonadati</taxon>
        <taxon>Planctomycetota</taxon>
        <taxon>Planctomycetia</taxon>
        <taxon>Pirellulales</taxon>
        <taxon>Pirellulaceae</taxon>
        <taxon>Rhodopirellula</taxon>
    </lineage>
</organism>
<proteinExistence type="predicted"/>
<dbReference type="Proteomes" id="UP000006222">
    <property type="component" value="Unassembled WGS sequence"/>
</dbReference>
<dbReference type="EMBL" id="AFAR01000255">
    <property type="protein sequence ID" value="EGF25012.1"/>
    <property type="molecule type" value="Genomic_DNA"/>
</dbReference>
<reference evidence="2 3" key="1">
    <citation type="journal article" date="2013" name="Mar. Genomics">
        <title>Expression of sulfatases in Rhodopirellula baltica and the diversity of sulfatases in the genus Rhodopirellula.</title>
        <authorList>
            <person name="Wegner C.E."/>
            <person name="Richter-Heitmann T."/>
            <person name="Klindworth A."/>
            <person name="Klockow C."/>
            <person name="Richter M."/>
            <person name="Achstetter T."/>
            <person name="Glockner F.O."/>
            <person name="Harder J."/>
        </authorList>
    </citation>
    <scope>NUCLEOTIDE SEQUENCE [LARGE SCALE GENOMIC DNA]</scope>
    <source>
        <strain evidence="2 3">WH47</strain>
    </source>
</reference>
<gene>
    <name evidence="2" type="ORF">RBWH47_05802</name>
</gene>
<sequence length="40" mass="4319">MGSSFGTTELAGADGLQPIQQHRHNSPKHQPSGQHQPSLR</sequence>
<feature type="region of interest" description="Disordered" evidence="1">
    <location>
        <begin position="1"/>
        <end position="40"/>
    </location>
</feature>
<evidence type="ECO:0000313" key="3">
    <source>
        <dbReference type="Proteomes" id="UP000006222"/>
    </source>
</evidence>
<protein>
    <submittedName>
        <fullName evidence="2">Uncharacterized protein</fullName>
    </submittedName>
</protein>
<dbReference type="PATRIC" id="fig|991778.3.peg.5318"/>
<name>F2AZ67_RHOBT</name>
<feature type="compositionally biased region" description="Polar residues" evidence="1">
    <location>
        <begin position="28"/>
        <end position="40"/>
    </location>
</feature>
<evidence type="ECO:0000256" key="1">
    <source>
        <dbReference type="SAM" id="MobiDB-lite"/>
    </source>
</evidence>
<evidence type="ECO:0000313" key="2">
    <source>
        <dbReference type="EMBL" id="EGF25012.1"/>
    </source>
</evidence>
<dbReference type="AlphaFoldDB" id="F2AZ67"/>
<comment type="caution">
    <text evidence="2">The sequence shown here is derived from an EMBL/GenBank/DDBJ whole genome shotgun (WGS) entry which is preliminary data.</text>
</comment>
<accession>F2AZ67</accession>